<evidence type="ECO:0000313" key="8">
    <source>
        <dbReference type="EMBL" id="EPQ25091.1"/>
    </source>
</evidence>
<organism evidence="8 9">
    <name type="scientific">Mycobacteroides abscessus subsp. bolletii CRM-0020</name>
    <dbReference type="NCBI Taxonomy" id="1306401"/>
    <lineage>
        <taxon>Bacteria</taxon>
        <taxon>Bacillati</taxon>
        <taxon>Actinomycetota</taxon>
        <taxon>Actinomycetes</taxon>
        <taxon>Mycobacteriales</taxon>
        <taxon>Mycobacteriaceae</taxon>
        <taxon>Mycobacteroides</taxon>
        <taxon>Mycobacteroides abscessus</taxon>
    </lineage>
</organism>
<dbReference type="Proteomes" id="UP000014969">
    <property type="component" value="Unassembled WGS sequence"/>
</dbReference>
<comment type="cofactor">
    <cofactor evidence="1 6">
        <name>pyridoxal 5'-phosphate</name>
        <dbReference type="ChEBI" id="CHEBI:597326"/>
    </cofactor>
</comment>
<keyword evidence="3 6" id="KW-0032">Aminotransferase</keyword>
<protein>
    <recommendedName>
        <fullName evidence="6">Aminotransferase</fullName>
        <ecNumber evidence="6">2.6.1.-</ecNumber>
    </recommendedName>
</protein>
<dbReference type="PROSITE" id="PS00105">
    <property type="entry name" value="AA_TRANSFER_CLASS_1"/>
    <property type="match status" value="1"/>
</dbReference>
<sequence>MPTIMPVLSDTVAAVVDLSRRSDVPPFYVMDVLTAAATRQRTHGDMISLAAGQPSTGAPAVVLDAVREALGTQVLGYTETLGLPELRSAVAAYHRERSDIAVTTDDVVVTTGSSGGFTLLFLAAFDAGDTVVMTRPGYPAYRNCLAALGCRVVEMDCGPETRYQPTVAMLEAAAQADGRVPAGLIVASPANPTGTIIDAGQLEAIALWCEANGTLLISDEIYHGLSYGDQKTYSAWEFSRESVVMGSVSKYFSMTGWRLGWMLVPRRFLRAVDRLSSNFTICPPAVSQYGALAAFSPEARDELDGHVRRYAANRTLLIDGLAAMGITKIAPPDGAFYAYADIGHLTDNAEQWCADLLARTGVAVAPGIDFDTVHGHRTVRLSFAGDSDEIAQALARMRPALGRG</sequence>
<dbReference type="InterPro" id="IPR004839">
    <property type="entry name" value="Aminotransferase_I/II_large"/>
</dbReference>
<dbReference type="EC" id="2.6.1.-" evidence="6"/>
<dbReference type="InterPro" id="IPR015424">
    <property type="entry name" value="PyrdxlP-dep_Trfase"/>
</dbReference>
<gene>
    <name evidence="8" type="ORF">J108_03355</name>
</gene>
<dbReference type="EMBL" id="ATFQ01000004">
    <property type="protein sequence ID" value="EPQ25091.1"/>
    <property type="molecule type" value="Genomic_DNA"/>
</dbReference>
<dbReference type="CDD" id="cd00609">
    <property type="entry name" value="AAT_like"/>
    <property type="match status" value="1"/>
</dbReference>
<evidence type="ECO:0000256" key="6">
    <source>
        <dbReference type="RuleBase" id="RU000481"/>
    </source>
</evidence>
<dbReference type="RefSeq" id="WP_005064142.1">
    <property type="nucleotide sequence ID" value="NZ_ATFQ01000004.1"/>
</dbReference>
<evidence type="ECO:0000256" key="4">
    <source>
        <dbReference type="ARBA" id="ARBA00022679"/>
    </source>
</evidence>
<comment type="similarity">
    <text evidence="2 6">Belongs to the class-I pyridoxal-phosphate-dependent aminotransferase family.</text>
</comment>
<evidence type="ECO:0000256" key="2">
    <source>
        <dbReference type="ARBA" id="ARBA00007441"/>
    </source>
</evidence>
<dbReference type="AlphaFoldDB" id="A0A829HZX2"/>
<dbReference type="Gene3D" id="3.40.640.10">
    <property type="entry name" value="Type I PLP-dependent aspartate aminotransferase-like (Major domain)"/>
    <property type="match status" value="1"/>
</dbReference>
<keyword evidence="4 6" id="KW-0808">Transferase</keyword>
<evidence type="ECO:0000256" key="1">
    <source>
        <dbReference type="ARBA" id="ARBA00001933"/>
    </source>
</evidence>
<reference evidence="8 9" key="1">
    <citation type="journal article" date="2013" name="Genome Announc.">
        <title>Genome Sequence of an Epidemic Isolate of Mycobacterium abscessus subsp. bolletii from Rio de Janeiro, Brazil.</title>
        <authorList>
            <person name="Davidson R.M."/>
            <person name="Reynolds P.R."/>
            <person name="Farias-Hesson E."/>
            <person name="Duarte R.S."/>
            <person name="Jackson M."/>
            <person name="Strong M."/>
        </authorList>
    </citation>
    <scope>NUCLEOTIDE SEQUENCE [LARGE SCALE GENOMIC DNA]</scope>
    <source>
        <strain evidence="8 9">CRM-0020</strain>
    </source>
</reference>
<proteinExistence type="inferred from homology"/>
<dbReference type="PANTHER" id="PTHR46383">
    <property type="entry name" value="ASPARTATE AMINOTRANSFERASE"/>
    <property type="match status" value="1"/>
</dbReference>
<evidence type="ECO:0000256" key="5">
    <source>
        <dbReference type="ARBA" id="ARBA00022898"/>
    </source>
</evidence>
<dbReference type="InterPro" id="IPR004838">
    <property type="entry name" value="NHTrfase_class1_PyrdxlP-BS"/>
</dbReference>
<evidence type="ECO:0000256" key="3">
    <source>
        <dbReference type="ARBA" id="ARBA00022576"/>
    </source>
</evidence>
<evidence type="ECO:0000313" key="9">
    <source>
        <dbReference type="Proteomes" id="UP000014969"/>
    </source>
</evidence>
<dbReference type="Pfam" id="PF00155">
    <property type="entry name" value="Aminotran_1_2"/>
    <property type="match status" value="1"/>
</dbReference>
<dbReference type="InterPro" id="IPR015421">
    <property type="entry name" value="PyrdxlP-dep_Trfase_major"/>
</dbReference>
<dbReference type="SUPFAM" id="SSF53383">
    <property type="entry name" value="PLP-dependent transferases"/>
    <property type="match status" value="1"/>
</dbReference>
<comment type="caution">
    <text evidence="8">The sequence shown here is derived from an EMBL/GenBank/DDBJ whole genome shotgun (WGS) entry which is preliminary data.</text>
</comment>
<evidence type="ECO:0000259" key="7">
    <source>
        <dbReference type="Pfam" id="PF00155"/>
    </source>
</evidence>
<feature type="domain" description="Aminotransferase class I/classII large" evidence="7">
    <location>
        <begin position="45"/>
        <end position="396"/>
    </location>
</feature>
<dbReference type="GO" id="GO:0030170">
    <property type="term" value="F:pyridoxal phosphate binding"/>
    <property type="evidence" value="ECO:0007669"/>
    <property type="project" value="InterPro"/>
</dbReference>
<dbReference type="PANTHER" id="PTHR46383:SF2">
    <property type="entry name" value="AMINOTRANSFERASE"/>
    <property type="match status" value="1"/>
</dbReference>
<name>A0A829HZX2_9MYCO</name>
<dbReference type="InterPro" id="IPR050596">
    <property type="entry name" value="AspAT/PAT-like"/>
</dbReference>
<accession>A0A829HZX2</accession>
<keyword evidence="5" id="KW-0663">Pyridoxal phosphate</keyword>
<dbReference type="GO" id="GO:0008483">
    <property type="term" value="F:transaminase activity"/>
    <property type="evidence" value="ECO:0007669"/>
    <property type="project" value="UniProtKB-KW"/>
</dbReference>
<dbReference type="GO" id="GO:0006520">
    <property type="term" value="P:amino acid metabolic process"/>
    <property type="evidence" value="ECO:0007669"/>
    <property type="project" value="InterPro"/>
</dbReference>